<proteinExistence type="predicted"/>
<reference evidence="2" key="1">
    <citation type="submission" date="2011-06" db="EMBL/GenBank/DDBJ databases">
        <title>Complete genome sequence of Paenibacillus mucilaginosus KNP414.</title>
        <authorList>
            <person name="Wang J."/>
            <person name="Hu S."/>
            <person name="Hu X."/>
            <person name="Zhang B."/>
            <person name="Dong D."/>
            <person name="Zhang S."/>
            <person name="Zhao K."/>
            <person name="Wu D."/>
        </authorList>
    </citation>
    <scope>NUCLEOTIDE SEQUENCE [LARGE SCALE GENOMIC DNA]</scope>
    <source>
        <strain evidence="2">KNP414</strain>
    </source>
</reference>
<evidence type="ECO:0000313" key="2">
    <source>
        <dbReference type="Proteomes" id="UP000006620"/>
    </source>
</evidence>
<protein>
    <submittedName>
        <fullName evidence="1">Uncharacterized protein</fullName>
    </submittedName>
</protein>
<organism evidence="1 2">
    <name type="scientific">Paenibacillus mucilaginosus (strain KNP414)</name>
    <dbReference type="NCBI Taxonomy" id="1036673"/>
    <lineage>
        <taxon>Bacteria</taxon>
        <taxon>Bacillati</taxon>
        <taxon>Bacillota</taxon>
        <taxon>Bacilli</taxon>
        <taxon>Bacillales</taxon>
        <taxon>Paenibacillaceae</taxon>
        <taxon>Paenibacillus</taxon>
    </lineage>
</organism>
<reference evidence="1 2" key="2">
    <citation type="journal article" date="2013" name="Genome Announc.">
        <title>Genome Sequence of Growth-Improving Paenibacillus mucilaginosus Strain KNP414.</title>
        <authorList>
            <person name="Lu J.J."/>
            <person name="Wang J.F."/>
            <person name="Hu X.F."/>
        </authorList>
    </citation>
    <scope>NUCLEOTIDE SEQUENCE [LARGE SCALE GENOMIC DNA]</scope>
    <source>
        <strain evidence="1 2">KNP414</strain>
    </source>
</reference>
<name>F8F5L2_PAEMK</name>
<accession>F8F5L2</accession>
<evidence type="ECO:0000313" key="1">
    <source>
        <dbReference type="EMBL" id="AEI41185.1"/>
    </source>
</evidence>
<dbReference type="Proteomes" id="UP000006620">
    <property type="component" value="Chromosome"/>
</dbReference>
<dbReference type="RefSeq" id="WP_013916346.1">
    <property type="nucleotide sequence ID" value="NC_015690.1"/>
</dbReference>
<dbReference type="EMBL" id="CP002869">
    <property type="protein sequence ID" value="AEI41185.1"/>
    <property type="molecule type" value="Genomic_DNA"/>
</dbReference>
<dbReference type="PATRIC" id="fig|1036673.3.peg.2383"/>
<dbReference type="AlphaFoldDB" id="F8F5L2"/>
<dbReference type="KEGG" id="pms:KNP414_02624"/>
<dbReference type="HOGENOM" id="CLU_2396832_0_0_9"/>
<sequence length="114" mass="11949">MAESGGACRIAFTNPATVQGTMKRLEAYAEAQGIPLRAEAVVADASLFEHLLQGREARYAEDTCAFLAGLTAADPAVPVAAAQLSMADAARKLQGQGARIIEPLSALQRHLAAW</sequence>
<gene>
    <name evidence="1" type="ordered locus">KNP414_02624</name>
</gene>